<dbReference type="GO" id="GO:0003743">
    <property type="term" value="F:translation initiation factor activity"/>
    <property type="evidence" value="ECO:0007669"/>
    <property type="project" value="UniProtKB-UniRule"/>
</dbReference>
<dbReference type="InterPro" id="IPR013575">
    <property type="entry name" value="IF2_assoc_dom_bac"/>
</dbReference>
<dbReference type="AlphaFoldDB" id="A0A1W1ZI52"/>
<evidence type="ECO:0000256" key="5">
    <source>
        <dbReference type="ARBA" id="ARBA00022741"/>
    </source>
</evidence>
<dbReference type="Pfam" id="PF11987">
    <property type="entry name" value="IF-2"/>
    <property type="match status" value="1"/>
</dbReference>
<evidence type="ECO:0000313" key="13">
    <source>
        <dbReference type="EMBL" id="SMC47872.1"/>
    </source>
</evidence>
<dbReference type="FunFam" id="2.40.30.10:FF:000007">
    <property type="entry name" value="Translation initiation factor IF-2"/>
    <property type="match status" value="1"/>
</dbReference>
<dbReference type="NCBIfam" id="TIGR00487">
    <property type="entry name" value="IF-2"/>
    <property type="match status" value="1"/>
</dbReference>
<keyword evidence="10" id="KW-0175">Coiled coil</keyword>
<keyword evidence="14" id="KW-1185">Reference proteome</keyword>
<dbReference type="STRING" id="1938817.SAMN06296008_105143"/>
<feature type="binding site" evidence="8">
    <location>
        <begin position="498"/>
        <end position="505"/>
    </location>
    <ligand>
        <name>GTP</name>
        <dbReference type="ChEBI" id="CHEBI:37565"/>
    </ligand>
</feature>
<evidence type="ECO:0000256" key="4">
    <source>
        <dbReference type="ARBA" id="ARBA00022540"/>
    </source>
</evidence>
<dbReference type="Gene3D" id="3.40.50.10050">
    <property type="entry name" value="Translation initiation factor IF- 2, domain 3"/>
    <property type="match status" value="1"/>
</dbReference>
<dbReference type="Gene3D" id="3.40.50.300">
    <property type="entry name" value="P-loop containing nucleotide triphosphate hydrolases"/>
    <property type="match status" value="1"/>
</dbReference>
<evidence type="ECO:0000256" key="2">
    <source>
        <dbReference type="ARBA" id="ARBA00020675"/>
    </source>
</evidence>
<dbReference type="RefSeq" id="WP_084283297.1">
    <property type="nucleotide sequence ID" value="NZ_FWXJ01000005.1"/>
</dbReference>
<dbReference type="Pfam" id="PF22042">
    <property type="entry name" value="EF-G_D2"/>
    <property type="match status" value="1"/>
</dbReference>
<sequence>MATTTVKTLAEELKRSTDNLLEQLRAAGISKNAESDDISENDKRVLLEHLQKSHGTVATDVVRKKITLTKRETSEIRQSDSAGRTRTVQVEVRKKRVIVKHEDEVVAPVVAPEVVTPEVLPEVAQPSISVDEEQALLKREAEANREAELLKVQEAEMHAANEARKLKQKLAQELAEKEASEVNALQVKNTAKPTEIKVEKTSPVISDTDRNVKDTAAVANVAEAAKPELVIEPEKVASTEEKVAVIPPVLQENKAPVVKEPVKPVVKDTSEADLESIRKRRAIAEAEALAIRQMMSSPGIKKAPPPPPPVVAPVADDKKGTIHKPVKTETADDKKKLAVKPTGKLIKAAETSSTWQEEGVKKKSSLKTRGDSSGGIGGGWRAGGGRKKSNSHQSDVQTNFVAPTEPVVRDVHVPETITVADLSHKMSVKAGEVIKLLMGMGQMVSINQVLDQDTAMIIVEEMGHIAHAAKLDDPEIDLGQQAHDSVEITRPPVVTVMGHVDHGKTSLLDKIRLSKVASGEAGGITQHIGAYHVETPKGMITFLDTPGHEAFTAMRARGAKATDIVILVVAADDGVMPQTKEAIAHAKAAGVPIVVAINKIDKPESNPDRVKQELVAEQVVPEEYGGDSPFIAVSAKTGIGIDELLENVLLQAEVLELKASVDAPAKGLVIEARLDKGKGPVATILVQSGTLKRGDMLLVGQSFGRVRAMLDENGKPCSEAGPSIPVEIQGLSEVPAAGEDVLVVADERKAREIALFRQGKFRDVKLAKQQAVKLENMFENVGEGSVETKYLPIIIKADVQGSQEALSQSLMKLSTPEVRVQIVHAAVGGISETDINLAVASKAVVIGFNSRADALARKLAEANGVDIRYYNIIYDAVDEVKAAMSGMLTPDKKEEITGLVEIRQVFTVSKIGSIAGCLVVDGVVKRTSKARLLRNNVVVWTGELDSLKRFKDDAKEVRAGLECGLSLKNYNDIKEGDQLEVFEVTEVARTL</sequence>
<gene>
    <name evidence="8" type="primary">infB</name>
    <name evidence="13" type="ORF">SAMN06296008_105143</name>
</gene>
<dbReference type="InterPro" id="IPR009061">
    <property type="entry name" value="DNA-bd_dom_put_sf"/>
</dbReference>
<evidence type="ECO:0000256" key="6">
    <source>
        <dbReference type="ARBA" id="ARBA00022917"/>
    </source>
</evidence>
<dbReference type="SUPFAM" id="SSF52540">
    <property type="entry name" value="P-loop containing nucleoside triphosphate hydrolases"/>
    <property type="match status" value="1"/>
</dbReference>
<dbReference type="SUPFAM" id="SSF50447">
    <property type="entry name" value="Translation proteins"/>
    <property type="match status" value="2"/>
</dbReference>
<evidence type="ECO:0000256" key="9">
    <source>
        <dbReference type="RuleBase" id="RU000644"/>
    </source>
</evidence>
<dbReference type="InterPro" id="IPR009000">
    <property type="entry name" value="Transl_B-barrel_sf"/>
</dbReference>
<feature type="compositionally biased region" description="Gly residues" evidence="11">
    <location>
        <begin position="372"/>
        <end position="383"/>
    </location>
</feature>
<accession>A0A1W1ZI52</accession>
<evidence type="ECO:0000313" key="14">
    <source>
        <dbReference type="Proteomes" id="UP000192708"/>
    </source>
</evidence>
<evidence type="ECO:0000256" key="3">
    <source>
        <dbReference type="ARBA" id="ARBA00022490"/>
    </source>
</evidence>
<dbReference type="PROSITE" id="PS51722">
    <property type="entry name" value="G_TR_2"/>
    <property type="match status" value="1"/>
</dbReference>
<dbReference type="FunFam" id="3.40.50.300:FF:000019">
    <property type="entry name" value="Translation initiation factor IF-2"/>
    <property type="match status" value="1"/>
</dbReference>
<dbReference type="Gene3D" id="2.40.30.10">
    <property type="entry name" value="Translation factors"/>
    <property type="match status" value="2"/>
</dbReference>
<feature type="domain" description="Tr-type G" evidence="12">
    <location>
        <begin position="489"/>
        <end position="658"/>
    </location>
</feature>
<dbReference type="GO" id="GO:0005829">
    <property type="term" value="C:cytosol"/>
    <property type="evidence" value="ECO:0007669"/>
    <property type="project" value="TreeGrafter"/>
</dbReference>
<feature type="binding site" evidence="8">
    <location>
        <begin position="544"/>
        <end position="548"/>
    </location>
    <ligand>
        <name>GTP</name>
        <dbReference type="ChEBI" id="CHEBI:37565"/>
    </ligand>
</feature>
<dbReference type="PANTHER" id="PTHR43381">
    <property type="entry name" value="TRANSLATION INITIATION FACTOR IF-2-RELATED"/>
    <property type="match status" value="1"/>
</dbReference>
<dbReference type="CDD" id="cd03702">
    <property type="entry name" value="IF2_mtIF2_II"/>
    <property type="match status" value="1"/>
</dbReference>
<dbReference type="GO" id="GO:0005525">
    <property type="term" value="F:GTP binding"/>
    <property type="evidence" value="ECO:0007669"/>
    <property type="project" value="UniProtKB-KW"/>
</dbReference>
<dbReference type="HAMAP" id="MF_00100_B">
    <property type="entry name" value="IF_2_B"/>
    <property type="match status" value="1"/>
</dbReference>
<protein>
    <recommendedName>
        <fullName evidence="2 8">Translation initiation factor IF-2</fullName>
    </recommendedName>
</protein>
<name>A0A1W1ZI52_9BURK</name>
<evidence type="ECO:0000256" key="7">
    <source>
        <dbReference type="ARBA" id="ARBA00023134"/>
    </source>
</evidence>
<feature type="region of interest" description="G-domain" evidence="8">
    <location>
        <begin position="492"/>
        <end position="640"/>
    </location>
</feature>
<comment type="subcellular location">
    <subcellularLocation>
        <location evidence="8">Cytoplasm</location>
    </subcellularLocation>
</comment>
<dbReference type="InterPro" id="IPR027417">
    <property type="entry name" value="P-loop_NTPase"/>
</dbReference>
<dbReference type="NCBIfam" id="TIGR00231">
    <property type="entry name" value="small_GTP"/>
    <property type="match status" value="1"/>
</dbReference>
<dbReference type="SUPFAM" id="SSF52156">
    <property type="entry name" value="Initiation factor IF2/eIF5b, domain 3"/>
    <property type="match status" value="1"/>
</dbReference>
<dbReference type="FunFam" id="2.40.30.10:FF:000008">
    <property type="entry name" value="Translation initiation factor IF-2"/>
    <property type="match status" value="1"/>
</dbReference>
<dbReference type="InterPro" id="IPR036925">
    <property type="entry name" value="TIF_IF2_dom3_sf"/>
</dbReference>
<keyword evidence="6 8" id="KW-0648">Protein biosynthesis</keyword>
<comment type="similarity">
    <text evidence="1 8 9">Belongs to the TRAFAC class translation factor GTPase superfamily. Classic translation factor GTPase family. IF-2 subfamily.</text>
</comment>
<keyword evidence="5 8" id="KW-0547">Nucleotide-binding</keyword>
<keyword evidence="3 8" id="KW-0963">Cytoplasm</keyword>
<dbReference type="Pfam" id="PF00009">
    <property type="entry name" value="GTP_EFTU"/>
    <property type="match status" value="1"/>
</dbReference>
<keyword evidence="4 8" id="KW-0396">Initiation factor</keyword>
<reference evidence="13 14" key="1">
    <citation type="submission" date="2017-04" db="EMBL/GenBank/DDBJ databases">
        <authorList>
            <person name="Afonso C.L."/>
            <person name="Miller P.J."/>
            <person name="Scott M.A."/>
            <person name="Spackman E."/>
            <person name="Goraichik I."/>
            <person name="Dimitrov K.M."/>
            <person name="Suarez D.L."/>
            <person name="Swayne D.E."/>
        </authorList>
    </citation>
    <scope>NUCLEOTIDE SEQUENCE [LARGE SCALE GENOMIC DNA]</scope>
    <source>
        <strain evidence="13 14">VK13</strain>
    </source>
</reference>
<dbReference type="PROSITE" id="PS01176">
    <property type="entry name" value="IF2"/>
    <property type="match status" value="1"/>
</dbReference>
<dbReference type="InterPro" id="IPR000178">
    <property type="entry name" value="TF_IF2_bacterial-like"/>
</dbReference>
<dbReference type="CDD" id="cd03692">
    <property type="entry name" value="mtIF2_IVc"/>
    <property type="match status" value="1"/>
</dbReference>
<dbReference type="PANTHER" id="PTHR43381:SF5">
    <property type="entry name" value="TR-TYPE G DOMAIN-CONTAINING PROTEIN"/>
    <property type="match status" value="1"/>
</dbReference>
<dbReference type="GO" id="GO:0003924">
    <property type="term" value="F:GTPase activity"/>
    <property type="evidence" value="ECO:0007669"/>
    <property type="project" value="UniProtKB-UniRule"/>
</dbReference>
<evidence type="ECO:0000256" key="8">
    <source>
        <dbReference type="HAMAP-Rule" id="MF_00100"/>
    </source>
</evidence>
<feature type="region of interest" description="Disordered" evidence="11">
    <location>
        <begin position="355"/>
        <end position="396"/>
    </location>
</feature>
<evidence type="ECO:0000256" key="1">
    <source>
        <dbReference type="ARBA" id="ARBA00007733"/>
    </source>
</evidence>
<feature type="coiled-coil region" evidence="10">
    <location>
        <begin position="138"/>
        <end position="183"/>
    </location>
</feature>
<comment type="function">
    <text evidence="8 9">One of the essential components for the initiation of protein synthesis. Protects formylmethionyl-tRNA from spontaneous hydrolysis and promotes its binding to the 30S ribosomal subunits. Also involved in the hydrolysis of GTP during the formation of the 70S ribosomal complex.</text>
</comment>
<dbReference type="OrthoDB" id="9811804at2"/>
<feature type="binding site" evidence="8">
    <location>
        <begin position="598"/>
        <end position="601"/>
    </location>
    <ligand>
        <name>GTP</name>
        <dbReference type="ChEBI" id="CHEBI:37565"/>
    </ligand>
</feature>
<dbReference type="InterPro" id="IPR000795">
    <property type="entry name" value="T_Tr_GTP-bd_dom"/>
</dbReference>
<organism evidence="13 14">
    <name type="scientific">Polynucleobacter kasalickyi</name>
    <dbReference type="NCBI Taxonomy" id="1938817"/>
    <lineage>
        <taxon>Bacteria</taxon>
        <taxon>Pseudomonadati</taxon>
        <taxon>Pseudomonadota</taxon>
        <taxon>Betaproteobacteria</taxon>
        <taxon>Burkholderiales</taxon>
        <taxon>Burkholderiaceae</taxon>
        <taxon>Polynucleobacter</taxon>
    </lineage>
</organism>
<dbReference type="InterPro" id="IPR005225">
    <property type="entry name" value="Small_GTP-bd"/>
</dbReference>
<dbReference type="CDD" id="cd01887">
    <property type="entry name" value="IF2_eIF5B"/>
    <property type="match status" value="1"/>
</dbReference>
<dbReference type="InterPro" id="IPR015760">
    <property type="entry name" value="TIF_IF2"/>
</dbReference>
<dbReference type="InterPro" id="IPR006847">
    <property type="entry name" value="IF2_N"/>
</dbReference>
<dbReference type="InterPro" id="IPR053905">
    <property type="entry name" value="EF-G-like_DII"/>
</dbReference>
<dbReference type="InterPro" id="IPR023115">
    <property type="entry name" value="TIF_IF2_dom3"/>
</dbReference>
<dbReference type="Pfam" id="PF08364">
    <property type="entry name" value="IF2_assoc"/>
    <property type="match status" value="1"/>
</dbReference>
<dbReference type="EMBL" id="FWXJ01000005">
    <property type="protein sequence ID" value="SMC47872.1"/>
    <property type="molecule type" value="Genomic_DNA"/>
</dbReference>
<dbReference type="SUPFAM" id="SSF46955">
    <property type="entry name" value="Putative DNA-binding domain"/>
    <property type="match status" value="1"/>
</dbReference>
<dbReference type="FunFam" id="3.40.50.10050:FF:000001">
    <property type="entry name" value="Translation initiation factor IF-2"/>
    <property type="match status" value="1"/>
</dbReference>
<evidence type="ECO:0000256" key="11">
    <source>
        <dbReference type="SAM" id="MobiDB-lite"/>
    </source>
</evidence>
<dbReference type="Gene3D" id="3.30.56.50">
    <property type="entry name" value="Putative DNA-binding domain, N-terminal subdomain of bacterial translation initiation factor IF2"/>
    <property type="match status" value="1"/>
</dbReference>
<proteinExistence type="inferred from homology"/>
<evidence type="ECO:0000256" key="10">
    <source>
        <dbReference type="SAM" id="Coils"/>
    </source>
</evidence>
<evidence type="ECO:0000259" key="12">
    <source>
        <dbReference type="PROSITE" id="PS51722"/>
    </source>
</evidence>
<dbReference type="InterPro" id="IPR044145">
    <property type="entry name" value="IF2_II"/>
</dbReference>
<dbReference type="Proteomes" id="UP000192708">
    <property type="component" value="Unassembled WGS sequence"/>
</dbReference>
<dbReference type="Pfam" id="PF04760">
    <property type="entry name" value="IF2_N"/>
    <property type="match status" value="2"/>
</dbReference>
<keyword evidence="7 8" id="KW-0342">GTP-binding</keyword>